<dbReference type="InterPro" id="IPR002347">
    <property type="entry name" value="SDR_fam"/>
</dbReference>
<evidence type="ECO:0000313" key="3">
    <source>
        <dbReference type="Proteomes" id="UP000002931"/>
    </source>
</evidence>
<comment type="similarity">
    <text evidence="1">Belongs to the short-chain dehydrogenases/reductases (SDR) family.</text>
</comment>
<organism evidence="2 3">
    <name type="scientific">Maritimibacter alkaliphilus HTCC2654</name>
    <dbReference type="NCBI Taxonomy" id="314271"/>
    <lineage>
        <taxon>Bacteria</taxon>
        <taxon>Pseudomonadati</taxon>
        <taxon>Pseudomonadota</taxon>
        <taxon>Alphaproteobacteria</taxon>
        <taxon>Rhodobacterales</taxon>
        <taxon>Roseobacteraceae</taxon>
        <taxon>Maritimibacter</taxon>
    </lineage>
</organism>
<dbReference type="PANTHER" id="PTHR42879:SF6">
    <property type="entry name" value="NADPH-DEPENDENT REDUCTASE BACG"/>
    <property type="match status" value="1"/>
</dbReference>
<dbReference type="Proteomes" id="UP000002931">
    <property type="component" value="Unassembled WGS sequence"/>
</dbReference>
<dbReference type="CDD" id="cd05344">
    <property type="entry name" value="BKR_like_SDR_like"/>
    <property type="match status" value="1"/>
</dbReference>
<dbReference type="InterPro" id="IPR036291">
    <property type="entry name" value="NAD(P)-bd_dom_sf"/>
</dbReference>
<name>A3VIC9_9RHOB</name>
<dbReference type="HOGENOM" id="CLU_010194_1_2_5"/>
<dbReference type="FunFam" id="3.40.50.720:FF:000642">
    <property type="entry name" value="Short-chain dehydrogenase/reductase SDR"/>
    <property type="match status" value="1"/>
</dbReference>
<dbReference type="Pfam" id="PF13561">
    <property type="entry name" value="adh_short_C2"/>
    <property type="match status" value="1"/>
</dbReference>
<evidence type="ECO:0000256" key="1">
    <source>
        <dbReference type="ARBA" id="ARBA00006484"/>
    </source>
</evidence>
<proteinExistence type="inferred from homology"/>
<reference evidence="2 3" key="1">
    <citation type="journal article" date="2010" name="J. Bacteriol.">
        <title>Genome sequences of Pelagibaca bermudensis HTCC2601T and Maritimibacter alkaliphilus HTCC2654T, the type strains of two marine Roseobacter genera.</title>
        <authorList>
            <person name="Thrash J.C."/>
            <person name="Cho J.C."/>
            <person name="Ferriera S."/>
            <person name="Johnson J."/>
            <person name="Vergin K.L."/>
            <person name="Giovannoni S.J."/>
        </authorList>
    </citation>
    <scope>NUCLEOTIDE SEQUENCE [LARGE SCALE GENOMIC DNA]</scope>
    <source>
        <strain evidence="2 3">HTCC2654</strain>
    </source>
</reference>
<sequence>MSLFGKQMAQRGGFGAVPWAWANRARGASQSLKQTEGHMDFGIKGKRALVCASSKGLGRGCAEALAGEGVNLVINSRTAEVLEQTAQEIRDQYGVEVIAVAADITTEEGRAKVLEAAGQIDILVNNAGGPPPGVWTDWDRDDFIKALDANMLTPIALIKALVPGMMERGWGRVVNITSRAVRAPLAPLGLSNSARAGLTGYVAGTSRQIAKSGVTMNNLLPGMHDTDRVKSLDENAAKAQGISFDEARAKRIAGSVMGRDGTQDEFGAACAFLCSTQAAFITGQNLLADGGEVNLTM</sequence>
<dbReference type="PRINTS" id="PR00081">
    <property type="entry name" value="GDHRDH"/>
</dbReference>
<dbReference type="STRING" id="314271.RB2654_01460"/>
<dbReference type="AlphaFoldDB" id="A3VIC9"/>
<comment type="caution">
    <text evidence="2">The sequence shown here is derived from an EMBL/GenBank/DDBJ whole genome shotgun (WGS) entry which is preliminary data.</text>
</comment>
<dbReference type="InterPro" id="IPR050259">
    <property type="entry name" value="SDR"/>
</dbReference>
<dbReference type="EMBL" id="AAMT01000010">
    <property type="protein sequence ID" value="EAQ12128.1"/>
    <property type="molecule type" value="Genomic_DNA"/>
</dbReference>
<protein>
    <submittedName>
        <fullName evidence="2">Short-chain dehydrogenase/reductase</fullName>
    </submittedName>
</protein>
<keyword evidence="3" id="KW-1185">Reference proteome</keyword>
<evidence type="ECO:0000313" key="2">
    <source>
        <dbReference type="EMBL" id="EAQ12128.1"/>
    </source>
</evidence>
<dbReference type="SUPFAM" id="SSF51735">
    <property type="entry name" value="NAD(P)-binding Rossmann-fold domains"/>
    <property type="match status" value="1"/>
</dbReference>
<dbReference type="eggNOG" id="COG1028">
    <property type="taxonomic scope" value="Bacteria"/>
</dbReference>
<dbReference type="PANTHER" id="PTHR42879">
    <property type="entry name" value="3-OXOACYL-(ACYL-CARRIER-PROTEIN) REDUCTASE"/>
    <property type="match status" value="1"/>
</dbReference>
<dbReference type="Gene3D" id="3.40.50.720">
    <property type="entry name" value="NAD(P)-binding Rossmann-like Domain"/>
    <property type="match status" value="1"/>
</dbReference>
<accession>A3VIC9</accession>
<gene>
    <name evidence="2" type="ORF">RB2654_01460</name>
</gene>
<dbReference type="PRINTS" id="PR00080">
    <property type="entry name" value="SDRFAMILY"/>
</dbReference>